<comment type="similarity">
    <text evidence="2">Belongs to the ArsB family.</text>
</comment>
<feature type="transmembrane region" description="Helical" evidence="8">
    <location>
        <begin position="328"/>
        <end position="346"/>
    </location>
</feature>
<dbReference type="KEGG" id="pll:I858_005485"/>
<evidence type="ECO:0000256" key="7">
    <source>
        <dbReference type="ARBA" id="ARBA00023136"/>
    </source>
</evidence>
<gene>
    <name evidence="9" type="ORF">I858_005485</name>
</gene>
<feature type="transmembrane region" description="Helical" evidence="8">
    <location>
        <begin position="289"/>
        <end position="308"/>
    </location>
</feature>
<feature type="transmembrane region" description="Helical" evidence="8">
    <location>
        <begin position="413"/>
        <end position="437"/>
    </location>
</feature>
<keyword evidence="7 8" id="KW-0472">Membrane</keyword>
<evidence type="ECO:0000313" key="10">
    <source>
        <dbReference type="Proteomes" id="UP000053354"/>
    </source>
</evidence>
<dbReference type="Proteomes" id="UP000053354">
    <property type="component" value="Chromosome"/>
</dbReference>
<evidence type="ECO:0000256" key="4">
    <source>
        <dbReference type="ARBA" id="ARBA00022692"/>
    </source>
</evidence>
<dbReference type="InterPro" id="IPR000802">
    <property type="entry name" value="Arsenical_pump_ArsB"/>
</dbReference>
<dbReference type="CDD" id="cd01118">
    <property type="entry name" value="ArsB_permease"/>
    <property type="match status" value="1"/>
</dbReference>
<dbReference type="GO" id="GO:0046685">
    <property type="term" value="P:response to arsenic-containing substance"/>
    <property type="evidence" value="ECO:0007669"/>
    <property type="project" value="UniProtKB-KW"/>
</dbReference>
<dbReference type="OrthoDB" id="9774335at2"/>
<dbReference type="PANTHER" id="PTHR43302:SF5">
    <property type="entry name" value="TRANSPORTER ARSB-RELATED"/>
    <property type="match status" value="1"/>
</dbReference>
<keyword evidence="10" id="KW-1185">Reference proteome</keyword>
<evidence type="ECO:0000256" key="8">
    <source>
        <dbReference type="SAM" id="Phobius"/>
    </source>
</evidence>
<feature type="transmembrane region" description="Helical" evidence="8">
    <location>
        <begin position="35"/>
        <end position="53"/>
    </location>
</feature>
<feature type="transmembrane region" description="Helical" evidence="8">
    <location>
        <begin position="7"/>
        <end position="29"/>
    </location>
</feature>
<dbReference type="AlphaFoldDB" id="A0A1B1RZW9"/>
<feature type="transmembrane region" description="Helical" evidence="8">
    <location>
        <begin position="258"/>
        <end position="277"/>
    </location>
</feature>
<dbReference type="PANTHER" id="PTHR43302">
    <property type="entry name" value="TRANSPORTER ARSB-RELATED"/>
    <property type="match status" value="1"/>
</dbReference>
<keyword evidence="4 8" id="KW-0812">Transmembrane</keyword>
<name>A0A1B1RZW9_9BACL</name>
<dbReference type="NCBIfam" id="NF011980">
    <property type="entry name" value="PRK15445.1"/>
    <property type="match status" value="1"/>
</dbReference>
<feature type="transmembrane region" description="Helical" evidence="8">
    <location>
        <begin position="65"/>
        <end position="87"/>
    </location>
</feature>
<feature type="transmembrane region" description="Helical" evidence="8">
    <location>
        <begin position="107"/>
        <end position="135"/>
    </location>
</feature>
<feature type="transmembrane region" description="Helical" evidence="8">
    <location>
        <begin position="147"/>
        <end position="167"/>
    </location>
</feature>
<sequence length="441" mass="47914">MKLEIESWISVDIWLASFIFVVTLIFVIWQPKGLSIGWSASTGAVIALLFGVVDFGDVWDVTGIVWNATLTFVALIIISLILDEIGFFEWAALHMARFAKGSGLRMFFLVTLLGAVVAALFANDGAALILTPIVLAMVRALKFKDTMILPFIMASGFIADTASLPFVVSNLVNIVSADFFDIGFTEYAIHMIVPNLFSIAASMLVLYLYFRKDIPKNFNDSILKMPASAIKDIRLFRLSWAVLAILLVGYFSSEALGIPVSFIAGGVAIIFLAIARASNSVETMTVLKGAPWAIVFFSIGMYVVVYGLRNVGLTSVLATAIEWTASHGLYAATIGMGFIAAILSSVMNNMPTVMIDALAIAETNTTGVVREALMYANVIGSDLGPKITPIGSLATLLWLHVLKTKGVEISWGYYFKIGIILTLPTLFITLTALYLWLNILN</sequence>
<keyword evidence="3" id="KW-1003">Cell membrane</keyword>
<feature type="transmembrane region" description="Helical" evidence="8">
    <location>
        <begin position="235"/>
        <end position="252"/>
    </location>
</feature>
<dbReference type="GO" id="GO:0015105">
    <property type="term" value="F:arsenite transmembrane transporter activity"/>
    <property type="evidence" value="ECO:0007669"/>
    <property type="project" value="InterPro"/>
</dbReference>
<evidence type="ECO:0000256" key="3">
    <source>
        <dbReference type="ARBA" id="ARBA00022475"/>
    </source>
</evidence>
<dbReference type="EMBL" id="CP016540">
    <property type="protein sequence ID" value="ANU26475.1"/>
    <property type="molecule type" value="Genomic_DNA"/>
</dbReference>
<keyword evidence="6 8" id="KW-1133">Transmembrane helix</keyword>
<comment type="subcellular location">
    <subcellularLocation>
        <location evidence="1">Cell membrane</location>
        <topology evidence="1">Multi-pass membrane protein</topology>
    </subcellularLocation>
</comment>
<organism evidence="9 10">
    <name type="scientific">Planococcus versutus</name>
    <dbReference type="NCBI Taxonomy" id="1302659"/>
    <lineage>
        <taxon>Bacteria</taxon>
        <taxon>Bacillati</taxon>
        <taxon>Bacillota</taxon>
        <taxon>Bacilli</taxon>
        <taxon>Bacillales</taxon>
        <taxon>Caryophanaceae</taxon>
        <taxon>Planococcus</taxon>
    </lineage>
</organism>
<proteinExistence type="inferred from homology"/>
<dbReference type="GO" id="GO:0005886">
    <property type="term" value="C:plasma membrane"/>
    <property type="evidence" value="ECO:0007669"/>
    <property type="project" value="UniProtKB-SubCell"/>
</dbReference>
<protein>
    <submittedName>
        <fullName evidence="9">Arsenic transporter</fullName>
    </submittedName>
</protein>
<dbReference type="NCBIfam" id="TIGR00935">
    <property type="entry name" value="2a45"/>
    <property type="match status" value="1"/>
</dbReference>
<dbReference type="STRING" id="1302659.I858_005485"/>
<dbReference type="RefSeq" id="WP_049693940.1">
    <property type="nucleotide sequence ID" value="NZ_CP016540.2"/>
</dbReference>
<feature type="transmembrane region" description="Helical" evidence="8">
    <location>
        <begin position="187"/>
        <end position="210"/>
    </location>
</feature>
<keyword evidence="5" id="KW-0059">Arsenical resistance</keyword>
<evidence type="ECO:0000256" key="2">
    <source>
        <dbReference type="ARBA" id="ARBA00006433"/>
    </source>
</evidence>
<evidence type="ECO:0000313" key="9">
    <source>
        <dbReference type="EMBL" id="ANU26475.1"/>
    </source>
</evidence>
<dbReference type="Pfam" id="PF02040">
    <property type="entry name" value="ArsB"/>
    <property type="match status" value="1"/>
</dbReference>
<accession>A0A1B1RZW9</accession>
<reference evidence="9" key="1">
    <citation type="submission" date="2016-10" db="EMBL/GenBank/DDBJ databases">
        <authorList>
            <person name="See-Too W.S."/>
        </authorList>
    </citation>
    <scope>NUCLEOTIDE SEQUENCE</scope>
    <source>
        <strain evidence="9">L10.15</strain>
    </source>
</reference>
<dbReference type="PRINTS" id="PR00758">
    <property type="entry name" value="ARSENICPUMP"/>
</dbReference>
<evidence type="ECO:0000256" key="1">
    <source>
        <dbReference type="ARBA" id="ARBA00004651"/>
    </source>
</evidence>
<evidence type="ECO:0000256" key="5">
    <source>
        <dbReference type="ARBA" id="ARBA00022849"/>
    </source>
</evidence>
<evidence type="ECO:0000256" key="6">
    <source>
        <dbReference type="ARBA" id="ARBA00022989"/>
    </source>
</evidence>